<dbReference type="PROSITE" id="PS50853">
    <property type="entry name" value="FN3"/>
    <property type="match status" value="2"/>
</dbReference>
<feature type="transmembrane region" description="Helical" evidence="2">
    <location>
        <begin position="231"/>
        <end position="261"/>
    </location>
</feature>
<dbReference type="GeneID" id="114847471"/>
<reference evidence="6" key="1">
    <citation type="submission" date="2025-08" db="UniProtKB">
        <authorList>
            <consortium name="RefSeq"/>
        </authorList>
    </citation>
    <scope>IDENTIFICATION</scope>
</reference>
<dbReference type="CDD" id="cd00063">
    <property type="entry name" value="FN3"/>
    <property type="match status" value="1"/>
</dbReference>
<organism evidence="5 6">
    <name type="scientific">Betta splendens</name>
    <name type="common">Siamese fighting fish</name>
    <dbReference type="NCBI Taxonomy" id="158456"/>
    <lineage>
        <taxon>Eukaryota</taxon>
        <taxon>Metazoa</taxon>
        <taxon>Chordata</taxon>
        <taxon>Craniata</taxon>
        <taxon>Vertebrata</taxon>
        <taxon>Euteleostomi</taxon>
        <taxon>Actinopterygii</taxon>
        <taxon>Neopterygii</taxon>
        <taxon>Teleostei</taxon>
        <taxon>Neoteleostei</taxon>
        <taxon>Acanthomorphata</taxon>
        <taxon>Anabantaria</taxon>
        <taxon>Anabantiformes</taxon>
        <taxon>Anabantoidei</taxon>
        <taxon>Osphronemidae</taxon>
        <taxon>Betta</taxon>
    </lineage>
</organism>
<dbReference type="Gene3D" id="2.60.40.10">
    <property type="entry name" value="Immunoglobulins"/>
    <property type="match status" value="2"/>
</dbReference>
<proteinExistence type="predicted"/>
<feature type="signal peptide" evidence="3">
    <location>
        <begin position="1"/>
        <end position="20"/>
    </location>
</feature>
<keyword evidence="5" id="KW-1185">Reference proteome</keyword>
<dbReference type="Proteomes" id="UP000515150">
    <property type="component" value="Chromosome 21"/>
</dbReference>
<feature type="chain" id="PRO_5027688274" evidence="3">
    <location>
        <begin position="21"/>
        <end position="409"/>
    </location>
</feature>
<dbReference type="InParanoid" id="A0A6P7LHF0"/>
<keyword evidence="3" id="KW-0732">Signal</keyword>
<keyword evidence="2" id="KW-0472">Membrane</keyword>
<dbReference type="Pfam" id="PF09294">
    <property type="entry name" value="Interfer-bind"/>
    <property type="match status" value="1"/>
</dbReference>
<evidence type="ECO:0000313" key="5">
    <source>
        <dbReference type="Proteomes" id="UP000515150"/>
    </source>
</evidence>
<evidence type="ECO:0000256" key="2">
    <source>
        <dbReference type="SAM" id="Phobius"/>
    </source>
</evidence>
<protein>
    <submittedName>
        <fullName evidence="6">Interferon alpha/beta receptor 1a-like</fullName>
    </submittedName>
</protein>
<keyword evidence="2" id="KW-1133">Transmembrane helix</keyword>
<dbReference type="Pfam" id="PF01108">
    <property type="entry name" value="Tissue_fac"/>
    <property type="match status" value="1"/>
</dbReference>
<dbReference type="InterPro" id="IPR003961">
    <property type="entry name" value="FN3_dom"/>
</dbReference>
<name>A0A6P7LHF0_BETSP</name>
<dbReference type="PANTHER" id="PTHR20859:SF85">
    <property type="entry name" value="INTERFERON ALPHA_BETA RECEPTOR 1 ISOFORM X1"/>
    <property type="match status" value="1"/>
</dbReference>
<accession>A0A6P7LHF0</accession>
<gene>
    <name evidence="6" type="primary">LOC114847471</name>
</gene>
<feature type="region of interest" description="Disordered" evidence="1">
    <location>
        <begin position="327"/>
        <end position="364"/>
    </location>
</feature>
<feature type="domain" description="Fibronectin type-III" evidence="4">
    <location>
        <begin position="22"/>
        <end position="126"/>
    </location>
</feature>
<dbReference type="InterPro" id="IPR015373">
    <property type="entry name" value="Interferon/interleukin_rcp_dom"/>
</dbReference>
<dbReference type="PANTHER" id="PTHR20859">
    <property type="entry name" value="INTERFERON/INTERLEUKIN RECEPTOR"/>
    <property type="match status" value="1"/>
</dbReference>
<dbReference type="InterPro" id="IPR013783">
    <property type="entry name" value="Ig-like_fold"/>
</dbReference>
<feature type="domain" description="Fibronectin type-III" evidence="4">
    <location>
        <begin position="130"/>
        <end position="229"/>
    </location>
</feature>
<evidence type="ECO:0000256" key="1">
    <source>
        <dbReference type="SAM" id="MobiDB-lite"/>
    </source>
</evidence>
<dbReference type="KEGG" id="bspl:114847471"/>
<dbReference type="InterPro" id="IPR050650">
    <property type="entry name" value="Type-II_Cytokine-TF_Rcpt"/>
</dbReference>
<keyword evidence="2" id="KW-0812">Transmembrane</keyword>
<evidence type="ECO:0000259" key="4">
    <source>
        <dbReference type="PROSITE" id="PS50853"/>
    </source>
</evidence>
<dbReference type="OrthoDB" id="9944680at2759"/>
<dbReference type="SMART" id="SM00060">
    <property type="entry name" value="FN3"/>
    <property type="match status" value="2"/>
</dbReference>
<dbReference type="RefSeq" id="XP_028993099.1">
    <property type="nucleotide sequence ID" value="XM_029137266.3"/>
</dbReference>
<evidence type="ECO:0000313" key="6">
    <source>
        <dbReference type="RefSeq" id="XP_028993099.1"/>
    </source>
</evidence>
<evidence type="ECO:0000256" key="3">
    <source>
        <dbReference type="SAM" id="SignalP"/>
    </source>
</evidence>
<sequence>MSLVRIACLLLWYLQTVVVGEELAQPQDVTLITMNTNYTLSWDWPQRSADSPAVTFTTQYVGKYQLRNWKKSPNWSTVCNESPLKSCDLTAVGLHYLAMYVLRVRANTKERHSVWVHKEFCPDKDAALGPPVKVNLALDESNIEISISEPVTSANTPMRNIVPTLRYNVIYWERSADTQTKMLTTDTSLVYLPNLKAWTWYCVSIQSRYDFYNKSSILTPPQCIQTEGNILWWQIFLYFLASLAICFLVVLLSVFMSFWCYRIIKATFFPSDQLPQHLKKYLCSSPGSDVPGLLTPDQECELLCKSVSISAIPTVLEIFSPPPEALPTTSLEPNSRQSHEKSSTSRDSGVFSREGSTSVQQSSSSQFYRGAKDFGWSPFDLEQVSMQSMAPGLKCQPLNADEGIVDMCV</sequence>
<feature type="compositionally biased region" description="Polar residues" evidence="1">
    <location>
        <begin position="327"/>
        <end position="336"/>
    </location>
</feature>
<dbReference type="InterPro" id="IPR036116">
    <property type="entry name" value="FN3_sf"/>
</dbReference>
<dbReference type="AlphaFoldDB" id="A0A6P7LHF0"/>
<dbReference type="SUPFAM" id="SSF49265">
    <property type="entry name" value="Fibronectin type III"/>
    <property type="match status" value="2"/>
</dbReference>
<dbReference type="GO" id="GO:0005886">
    <property type="term" value="C:plasma membrane"/>
    <property type="evidence" value="ECO:0007669"/>
    <property type="project" value="TreeGrafter"/>
</dbReference>
<dbReference type="GO" id="GO:0004904">
    <property type="term" value="F:interferon receptor activity"/>
    <property type="evidence" value="ECO:0007669"/>
    <property type="project" value="TreeGrafter"/>
</dbReference>